<organism evidence="1 2">
    <name type="scientific">Botrimarina mediterranea</name>
    <dbReference type="NCBI Taxonomy" id="2528022"/>
    <lineage>
        <taxon>Bacteria</taxon>
        <taxon>Pseudomonadati</taxon>
        <taxon>Planctomycetota</taxon>
        <taxon>Planctomycetia</taxon>
        <taxon>Pirellulales</taxon>
        <taxon>Lacipirellulaceae</taxon>
        <taxon>Botrimarina</taxon>
    </lineage>
</organism>
<protein>
    <submittedName>
        <fullName evidence="1">Uncharacterized protein</fullName>
    </submittedName>
</protein>
<dbReference type="AlphaFoldDB" id="A0A518K274"/>
<keyword evidence="2" id="KW-1185">Reference proteome</keyword>
<dbReference type="Proteomes" id="UP000316426">
    <property type="component" value="Chromosome"/>
</dbReference>
<proteinExistence type="predicted"/>
<evidence type="ECO:0000313" key="1">
    <source>
        <dbReference type="EMBL" id="QDV71914.1"/>
    </source>
</evidence>
<dbReference type="KEGG" id="bmei:Spa11_00830"/>
<evidence type="ECO:0000313" key="2">
    <source>
        <dbReference type="Proteomes" id="UP000316426"/>
    </source>
</evidence>
<reference evidence="1 2" key="1">
    <citation type="submission" date="2019-02" db="EMBL/GenBank/DDBJ databases">
        <title>Deep-cultivation of Planctomycetes and their phenomic and genomic characterization uncovers novel biology.</title>
        <authorList>
            <person name="Wiegand S."/>
            <person name="Jogler M."/>
            <person name="Boedeker C."/>
            <person name="Pinto D."/>
            <person name="Vollmers J."/>
            <person name="Rivas-Marin E."/>
            <person name="Kohn T."/>
            <person name="Peeters S.H."/>
            <person name="Heuer A."/>
            <person name="Rast P."/>
            <person name="Oberbeckmann S."/>
            <person name="Bunk B."/>
            <person name="Jeske O."/>
            <person name="Meyerdierks A."/>
            <person name="Storesund J.E."/>
            <person name="Kallscheuer N."/>
            <person name="Luecker S."/>
            <person name="Lage O.M."/>
            <person name="Pohl T."/>
            <person name="Merkel B.J."/>
            <person name="Hornburger P."/>
            <person name="Mueller R.-W."/>
            <person name="Bruemmer F."/>
            <person name="Labrenz M."/>
            <person name="Spormann A.M."/>
            <person name="Op den Camp H."/>
            <person name="Overmann J."/>
            <person name="Amann R."/>
            <person name="Jetten M.S.M."/>
            <person name="Mascher T."/>
            <person name="Medema M.H."/>
            <person name="Devos D.P."/>
            <person name="Kaster A.-K."/>
            <person name="Ovreas L."/>
            <person name="Rohde M."/>
            <person name="Galperin M.Y."/>
            <person name="Jogler C."/>
        </authorList>
    </citation>
    <scope>NUCLEOTIDE SEQUENCE [LARGE SCALE GENOMIC DNA]</scope>
    <source>
        <strain evidence="1 2">Spa11</strain>
    </source>
</reference>
<gene>
    <name evidence="1" type="ORF">Spa11_00830</name>
</gene>
<accession>A0A518K274</accession>
<dbReference type="EMBL" id="CP036349">
    <property type="protein sequence ID" value="QDV71914.1"/>
    <property type="molecule type" value="Genomic_DNA"/>
</dbReference>
<name>A0A518K274_9BACT</name>
<sequence>MSCGCNSRGSAPAIVQLSLDSLASLKSQAAESAPEGYTTQRLWMIGSRPVLATGTADGKKGCVTIPQLGVPIKLCWEIKDADLIPPEVSVRIRVTISVANTEYFSALLVFKCDNLLNPSSCTVSIEGEHSLLEAFGPSCDWSCLRDCAPGCLSCGTNYWCWAGCAGACIFRCCSL</sequence>